<organism evidence="1 2">
    <name type="scientific">Roseibium alexandrii</name>
    <dbReference type="NCBI Taxonomy" id="388408"/>
    <lineage>
        <taxon>Bacteria</taxon>
        <taxon>Pseudomonadati</taxon>
        <taxon>Pseudomonadota</taxon>
        <taxon>Alphaproteobacteria</taxon>
        <taxon>Hyphomicrobiales</taxon>
        <taxon>Stappiaceae</taxon>
        <taxon>Roseibium</taxon>
    </lineage>
</organism>
<keyword evidence="2" id="KW-1185">Reference proteome</keyword>
<evidence type="ECO:0000313" key="1">
    <source>
        <dbReference type="EMBL" id="CTQ75825.1"/>
    </source>
</evidence>
<dbReference type="AlphaFoldDB" id="A0A0M7AL12"/>
<evidence type="ECO:0000313" key="2">
    <source>
        <dbReference type="Proteomes" id="UP000053235"/>
    </source>
</evidence>
<dbReference type="Proteomes" id="UP000053235">
    <property type="component" value="Unassembled WGS sequence"/>
</dbReference>
<dbReference type="STRING" id="388408.LAX5112_04374"/>
<sequence>MAVYTKAKADFEADKIVDKATVKAELQAAFGPVERSFERATKRFRLSESDAERAPEAV</sequence>
<protein>
    <submittedName>
        <fullName evidence="1">Uncharacterized protein</fullName>
    </submittedName>
</protein>
<gene>
    <name evidence="1" type="ORF">LAX5112_04374</name>
</gene>
<reference evidence="2" key="1">
    <citation type="submission" date="2015-07" db="EMBL/GenBank/DDBJ databases">
        <authorList>
            <person name="Rodrigo-Torres Lidia"/>
            <person name="Arahal R.David."/>
        </authorList>
    </citation>
    <scope>NUCLEOTIDE SEQUENCE [LARGE SCALE GENOMIC DNA]</scope>
    <source>
        <strain evidence="2">CECT 5112</strain>
    </source>
</reference>
<dbReference type="EMBL" id="CXWD01000023">
    <property type="protein sequence ID" value="CTQ75825.1"/>
    <property type="molecule type" value="Genomic_DNA"/>
</dbReference>
<proteinExistence type="predicted"/>
<dbReference type="RefSeq" id="WP_008191897.1">
    <property type="nucleotide sequence ID" value="NZ_CXWD01000023.1"/>
</dbReference>
<name>A0A0M7AL12_9HYPH</name>
<accession>A0A0M7AL12</accession>